<organism evidence="1 2">
    <name type="scientific">Thalassoglobus neptunius</name>
    <dbReference type="NCBI Taxonomy" id="1938619"/>
    <lineage>
        <taxon>Bacteria</taxon>
        <taxon>Pseudomonadati</taxon>
        <taxon>Planctomycetota</taxon>
        <taxon>Planctomycetia</taxon>
        <taxon>Planctomycetales</taxon>
        <taxon>Planctomycetaceae</taxon>
        <taxon>Thalassoglobus</taxon>
    </lineage>
</organism>
<evidence type="ECO:0000313" key="2">
    <source>
        <dbReference type="Proteomes" id="UP000317243"/>
    </source>
</evidence>
<comment type="caution">
    <text evidence="1">The sequence shown here is derived from an EMBL/GenBank/DDBJ whole genome shotgun (WGS) entry which is preliminary data.</text>
</comment>
<dbReference type="AlphaFoldDB" id="A0A5C5X3T3"/>
<dbReference type="OrthoDB" id="9927800at2"/>
<reference evidence="1 2" key="1">
    <citation type="submission" date="2019-02" db="EMBL/GenBank/DDBJ databases">
        <title>Deep-cultivation of Planctomycetes and their phenomic and genomic characterization uncovers novel biology.</title>
        <authorList>
            <person name="Wiegand S."/>
            <person name="Jogler M."/>
            <person name="Boedeker C."/>
            <person name="Pinto D."/>
            <person name="Vollmers J."/>
            <person name="Rivas-Marin E."/>
            <person name="Kohn T."/>
            <person name="Peeters S.H."/>
            <person name="Heuer A."/>
            <person name="Rast P."/>
            <person name="Oberbeckmann S."/>
            <person name="Bunk B."/>
            <person name="Jeske O."/>
            <person name="Meyerdierks A."/>
            <person name="Storesund J.E."/>
            <person name="Kallscheuer N."/>
            <person name="Luecker S."/>
            <person name="Lage O.M."/>
            <person name="Pohl T."/>
            <person name="Merkel B.J."/>
            <person name="Hornburger P."/>
            <person name="Mueller R.-W."/>
            <person name="Bruemmer F."/>
            <person name="Labrenz M."/>
            <person name="Spormann A.M."/>
            <person name="Op Den Camp H."/>
            <person name="Overmann J."/>
            <person name="Amann R."/>
            <person name="Jetten M.S.M."/>
            <person name="Mascher T."/>
            <person name="Medema M.H."/>
            <person name="Devos D.P."/>
            <person name="Kaster A.-K."/>
            <person name="Ovreas L."/>
            <person name="Rohde M."/>
            <person name="Galperin M.Y."/>
            <person name="Jogler C."/>
        </authorList>
    </citation>
    <scope>NUCLEOTIDE SEQUENCE [LARGE SCALE GENOMIC DNA]</scope>
    <source>
        <strain evidence="1 2">KOR42</strain>
    </source>
</reference>
<gene>
    <name evidence="1" type="ORF">KOR42_11430</name>
</gene>
<name>A0A5C5X3T3_9PLAN</name>
<dbReference type="Proteomes" id="UP000317243">
    <property type="component" value="Unassembled WGS sequence"/>
</dbReference>
<dbReference type="RefSeq" id="WP_146507713.1">
    <property type="nucleotide sequence ID" value="NZ_SIHI01000001.1"/>
</dbReference>
<proteinExistence type="predicted"/>
<sequence>MAKKAKTKTSTKQSGVYYGIRCTDDDSALFERTAFLEGFSSVQQWLLAIGRKRARAIVETSQTGNVRISETIVVPEE</sequence>
<evidence type="ECO:0000313" key="1">
    <source>
        <dbReference type="EMBL" id="TWT57777.1"/>
    </source>
</evidence>
<keyword evidence="2" id="KW-1185">Reference proteome</keyword>
<protein>
    <submittedName>
        <fullName evidence="1">Uncharacterized protein</fullName>
    </submittedName>
</protein>
<accession>A0A5C5X3T3</accession>
<dbReference type="EMBL" id="SIHI01000001">
    <property type="protein sequence ID" value="TWT57777.1"/>
    <property type="molecule type" value="Genomic_DNA"/>
</dbReference>